<evidence type="ECO:0000313" key="12">
    <source>
        <dbReference type="Proteomes" id="UP000229098"/>
    </source>
</evidence>
<evidence type="ECO:0000256" key="3">
    <source>
        <dbReference type="ARBA" id="ARBA00007681"/>
    </source>
</evidence>
<dbReference type="Pfam" id="PF00231">
    <property type="entry name" value="ATP-synt"/>
    <property type="match status" value="1"/>
</dbReference>
<evidence type="ECO:0000256" key="1">
    <source>
        <dbReference type="ARBA" id="ARBA00003456"/>
    </source>
</evidence>
<keyword evidence="8 10" id="KW-0139">CF(1)</keyword>
<gene>
    <name evidence="10 11" type="primary">atpG</name>
    <name evidence="11" type="ORF">COU90_03250</name>
</gene>
<dbReference type="GO" id="GO:0042777">
    <property type="term" value="P:proton motive force-driven plasma membrane ATP synthesis"/>
    <property type="evidence" value="ECO:0007669"/>
    <property type="project" value="UniProtKB-UniRule"/>
</dbReference>
<dbReference type="HAMAP" id="MF_00815">
    <property type="entry name" value="ATP_synth_gamma_bact"/>
    <property type="match status" value="1"/>
</dbReference>
<evidence type="ECO:0000256" key="9">
    <source>
        <dbReference type="ARBA" id="ARBA00023310"/>
    </source>
</evidence>
<accession>A0A2M8KWX6</accession>
<dbReference type="CDD" id="cd12151">
    <property type="entry name" value="F1-ATPase_gamma"/>
    <property type="match status" value="1"/>
</dbReference>
<proteinExistence type="inferred from homology"/>
<keyword evidence="6 10" id="KW-0406">Ion transport</keyword>
<dbReference type="SUPFAM" id="SSF52943">
    <property type="entry name" value="ATP synthase (F1-ATPase), gamma subunit"/>
    <property type="match status" value="1"/>
</dbReference>
<dbReference type="PANTHER" id="PTHR11693">
    <property type="entry name" value="ATP SYNTHASE GAMMA CHAIN"/>
    <property type="match status" value="1"/>
</dbReference>
<dbReference type="InterPro" id="IPR023632">
    <property type="entry name" value="ATP_synth_F1_gsu_CS"/>
</dbReference>
<keyword evidence="9 10" id="KW-0066">ATP synthesis</keyword>
<dbReference type="NCBIfam" id="TIGR01146">
    <property type="entry name" value="ATPsyn_F1gamma"/>
    <property type="match status" value="1"/>
</dbReference>
<reference evidence="12" key="1">
    <citation type="submission" date="2017-09" db="EMBL/GenBank/DDBJ databases">
        <title>Depth-based differentiation of microbial function through sediment-hosted aquifers and enrichment of novel symbionts in the deep terrestrial subsurface.</title>
        <authorList>
            <person name="Probst A.J."/>
            <person name="Ladd B."/>
            <person name="Jarett J.K."/>
            <person name="Geller-Mcgrath D.E."/>
            <person name="Sieber C.M.K."/>
            <person name="Emerson J.B."/>
            <person name="Anantharaman K."/>
            <person name="Thomas B.C."/>
            <person name="Malmstrom R."/>
            <person name="Stieglmeier M."/>
            <person name="Klingl A."/>
            <person name="Woyke T."/>
            <person name="Ryan C.M."/>
            <person name="Banfield J.F."/>
        </authorList>
    </citation>
    <scope>NUCLEOTIDE SEQUENCE [LARGE SCALE GENOMIC DNA]</scope>
</reference>
<comment type="subcellular location">
    <subcellularLocation>
        <location evidence="10">Cell membrane</location>
        <topology evidence="10">Peripheral membrane protein</topology>
    </subcellularLocation>
    <subcellularLocation>
        <location evidence="2">Membrane</location>
        <topology evidence="2">Peripheral membrane protein</topology>
    </subcellularLocation>
</comment>
<comment type="subunit">
    <text evidence="10">F-type ATPases have 2 components, CF(1) - the catalytic core - and CF(0) - the membrane proton channel. CF(1) has five subunits: alpha(3), beta(3), gamma(1), delta(1), epsilon(1). CF(0) has three main subunits: a, b and c.</text>
</comment>
<comment type="caution">
    <text evidence="11">The sequence shown here is derived from an EMBL/GenBank/DDBJ whole genome shotgun (WGS) entry which is preliminary data.</text>
</comment>
<dbReference type="GO" id="GO:0045259">
    <property type="term" value="C:proton-transporting ATP synthase complex"/>
    <property type="evidence" value="ECO:0007669"/>
    <property type="project" value="UniProtKB-KW"/>
</dbReference>
<dbReference type="GO" id="GO:0005886">
    <property type="term" value="C:plasma membrane"/>
    <property type="evidence" value="ECO:0007669"/>
    <property type="project" value="UniProtKB-SubCell"/>
</dbReference>
<comment type="function">
    <text evidence="1 10">Produces ATP from ADP in the presence of a proton gradient across the membrane. The gamma chain is believed to be important in regulating ATPase activity and the flow of protons through the CF(0) complex.</text>
</comment>
<evidence type="ECO:0000256" key="10">
    <source>
        <dbReference type="HAMAP-Rule" id="MF_00815"/>
    </source>
</evidence>
<keyword evidence="7 10" id="KW-0472">Membrane</keyword>
<dbReference type="Proteomes" id="UP000229098">
    <property type="component" value="Unassembled WGS sequence"/>
</dbReference>
<dbReference type="PROSITE" id="PS00153">
    <property type="entry name" value="ATPASE_GAMMA"/>
    <property type="match status" value="1"/>
</dbReference>
<dbReference type="InterPro" id="IPR035968">
    <property type="entry name" value="ATP_synth_F1_ATPase_gsu"/>
</dbReference>
<dbReference type="InterPro" id="IPR000131">
    <property type="entry name" value="ATP_synth_F1_gsu"/>
</dbReference>
<dbReference type="GO" id="GO:0005524">
    <property type="term" value="F:ATP binding"/>
    <property type="evidence" value="ECO:0007669"/>
    <property type="project" value="UniProtKB-UniRule"/>
</dbReference>
<dbReference type="EMBL" id="PFEF01000006">
    <property type="protein sequence ID" value="PJE64438.1"/>
    <property type="molecule type" value="Genomic_DNA"/>
</dbReference>
<keyword evidence="10" id="KW-1003">Cell membrane</keyword>
<dbReference type="PANTHER" id="PTHR11693:SF22">
    <property type="entry name" value="ATP SYNTHASE SUBUNIT GAMMA, MITOCHONDRIAL"/>
    <property type="match status" value="1"/>
</dbReference>
<organism evidence="11 12">
    <name type="scientific">Candidatus Ryanbacteria bacterium CG10_big_fil_rev_8_21_14_0_10_43_42</name>
    <dbReference type="NCBI Taxonomy" id="1974864"/>
    <lineage>
        <taxon>Bacteria</taxon>
        <taxon>Candidatus Ryaniibacteriota</taxon>
    </lineage>
</organism>
<dbReference type="PRINTS" id="PR00126">
    <property type="entry name" value="ATPASEGAMMA"/>
</dbReference>
<evidence type="ECO:0000256" key="6">
    <source>
        <dbReference type="ARBA" id="ARBA00023065"/>
    </source>
</evidence>
<evidence type="ECO:0000256" key="2">
    <source>
        <dbReference type="ARBA" id="ARBA00004170"/>
    </source>
</evidence>
<evidence type="ECO:0000256" key="8">
    <source>
        <dbReference type="ARBA" id="ARBA00023196"/>
    </source>
</evidence>
<name>A0A2M8KWX6_9BACT</name>
<sequence length="314" mass="35317">MESLQNIKRRLKTVKNIGQITKAMELVAATKMRKSQDVALASRPYVYTVLELLAQLSRVEMPYTPPLLKERVIKRTAVVVIASDKGLTGSFNSAVFRACEKYMETKHTNVSSVYIAVGTKSAQFLQRKGYPTEASFTQYGDITTVEGVRPLATMLLNGYLSHKWDSVVILSTNFKSALSQNVVTREVFPITFESLEKTAREIIPVTKRFTEEFNEKGFSFFAQDERTAKDQEYIIEPSPEKALETLIPHLVMMQIYHTILEANASEHASRRMAMKNASDNANDILDTLSIEYNKSRQAGITRELTEITAGAEAL</sequence>
<evidence type="ECO:0000256" key="7">
    <source>
        <dbReference type="ARBA" id="ARBA00023136"/>
    </source>
</evidence>
<protein>
    <recommendedName>
        <fullName evidence="10">ATP synthase gamma chain</fullName>
    </recommendedName>
    <alternativeName>
        <fullName evidence="10">ATP synthase F1 sector gamma subunit</fullName>
    </alternativeName>
    <alternativeName>
        <fullName evidence="10">F-ATPase gamma subunit</fullName>
    </alternativeName>
</protein>
<comment type="similarity">
    <text evidence="3 10">Belongs to the ATPase gamma chain family.</text>
</comment>
<dbReference type="Gene3D" id="1.10.287.80">
    <property type="entry name" value="ATP synthase, gamma subunit, helix hairpin domain"/>
    <property type="match status" value="2"/>
</dbReference>
<dbReference type="AlphaFoldDB" id="A0A2M8KWX6"/>
<keyword evidence="4 10" id="KW-0813">Transport</keyword>
<dbReference type="GO" id="GO:0046933">
    <property type="term" value="F:proton-transporting ATP synthase activity, rotational mechanism"/>
    <property type="evidence" value="ECO:0007669"/>
    <property type="project" value="UniProtKB-UniRule"/>
</dbReference>
<dbReference type="Gene3D" id="3.40.1380.10">
    <property type="match status" value="1"/>
</dbReference>
<keyword evidence="5 10" id="KW-0375">Hydrogen ion transport</keyword>
<evidence type="ECO:0000313" key="11">
    <source>
        <dbReference type="EMBL" id="PJE64438.1"/>
    </source>
</evidence>
<evidence type="ECO:0000256" key="5">
    <source>
        <dbReference type="ARBA" id="ARBA00022781"/>
    </source>
</evidence>
<evidence type="ECO:0000256" key="4">
    <source>
        <dbReference type="ARBA" id="ARBA00022448"/>
    </source>
</evidence>